<evidence type="ECO:0000313" key="5">
    <source>
        <dbReference type="Proteomes" id="UP000002432"/>
    </source>
</evidence>
<dbReference type="PANTHER" id="PTHR46580:SF4">
    <property type="entry name" value="ATP_GTP-BINDING PROTEIN"/>
    <property type="match status" value="1"/>
</dbReference>
<protein>
    <submittedName>
        <fullName evidence="4">Integrin-like protein</fullName>
    </submittedName>
</protein>
<gene>
    <name evidence="4" type="ordered locus">Acid345_4710</name>
</gene>
<dbReference type="AlphaFoldDB" id="Q1IHE0"/>
<proteinExistence type="predicted"/>
<evidence type="ECO:0000256" key="2">
    <source>
        <dbReference type="SAM" id="SignalP"/>
    </source>
</evidence>
<dbReference type="HOGENOM" id="CLU_451844_0_0_0"/>
<dbReference type="SUPFAM" id="SSF69318">
    <property type="entry name" value="Integrin alpha N-terminal domain"/>
    <property type="match status" value="1"/>
</dbReference>
<dbReference type="InterPro" id="IPR013783">
    <property type="entry name" value="Ig-like_fold"/>
</dbReference>
<dbReference type="Pfam" id="PF13517">
    <property type="entry name" value="FG-GAP_3"/>
    <property type="match status" value="4"/>
</dbReference>
<keyword evidence="5" id="KW-1185">Reference proteome</keyword>
<dbReference type="KEGG" id="aba:Acid345_4710"/>
<name>Q1IHE0_KORVE</name>
<dbReference type="EnsemblBacteria" id="ABF43710">
    <property type="protein sequence ID" value="ABF43710"/>
    <property type="gene ID" value="Acid345_4710"/>
</dbReference>
<dbReference type="STRING" id="204669.Acid345_4710"/>
<reference evidence="4 5" key="1">
    <citation type="journal article" date="2009" name="Appl. Environ. Microbiol.">
        <title>Three genomes from the phylum Acidobacteria provide insight into the lifestyles of these microorganisms in soils.</title>
        <authorList>
            <person name="Ward N.L."/>
            <person name="Challacombe J.F."/>
            <person name="Janssen P.H."/>
            <person name="Henrissat B."/>
            <person name="Coutinho P.M."/>
            <person name="Wu M."/>
            <person name="Xie G."/>
            <person name="Haft D.H."/>
            <person name="Sait M."/>
            <person name="Badger J."/>
            <person name="Barabote R.D."/>
            <person name="Bradley B."/>
            <person name="Brettin T.S."/>
            <person name="Brinkac L.M."/>
            <person name="Bruce D."/>
            <person name="Creasy T."/>
            <person name="Daugherty S.C."/>
            <person name="Davidsen T.M."/>
            <person name="DeBoy R.T."/>
            <person name="Detter J.C."/>
            <person name="Dodson R.J."/>
            <person name="Durkin A.S."/>
            <person name="Ganapathy A."/>
            <person name="Gwinn-Giglio M."/>
            <person name="Han C.S."/>
            <person name="Khouri H."/>
            <person name="Kiss H."/>
            <person name="Kothari S.P."/>
            <person name="Madupu R."/>
            <person name="Nelson K.E."/>
            <person name="Nelson W.C."/>
            <person name="Paulsen I."/>
            <person name="Penn K."/>
            <person name="Ren Q."/>
            <person name="Rosovitz M.J."/>
            <person name="Selengut J.D."/>
            <person name="Shrivastava S."/>
            <person name="Sullivan S.A."/>
            <person name="Tapia R."/>
            <person name="Thompson L.S."/>
            <person name="Watkins K.L."/>
            <person name="Yang Q."/>
            <person name="Yu C."/>
            <person name="Zafar N."/>
            <person name="Zhou L."/>
            <person name="Kuske C.R."/>
        </authorList>
    </citation>
    <scope>NUCLEOTIDE SEQUENCE [LARGE SCALE GENOMIC DNA]</scope>
    <source>
        <strain evidence="4 5">Ellin345</strain>
    </source>
</reference>
<evidence type="ECO:0000313" key="4">
    <source>
        <dbReference type="EMBL" id="ABF43710.1"/>
    </source>
</evidence>
<accession>Q1IHE0</accession>
<dbReference type="eggNOG" id="COG2931">
    <property type="taxonomic scope" value="Bacteria"/>
</dbReference>
<dbReference type="InterPro" id="IPR028994">
    <property type="entry name" value="Integrin_alpha_N"/>
</dbReference>
<organism evidence="4 5">
    <name type="scientific">Koribacter versatilis (strain Ellin345)</name>
    <dbReference type="NCBI Taxonomy" id="204669"/>
    <lineage>
        <taxon>Bacteria</taxon>
        <taxon>Pseudomonadati</taxon>
        <taxon>Acidobacteriota</taxon>
        <taxon>Terriglobia</taxon>
        <taxon>Terriglobales</taxon>
        <taxon>Candidatus Korobacteraceae</taxon>
        <taxon>Candidatus Korobacter</taxon>
    </lineage>
</organism>
<dbReference type="Gene3D" id="2.130.10.130">
    <property type="entry name" value="Integrin alpha, N-terminal"/>
    <property type="match status" value="2"/>
</dbReference>
<feature type="chain" id="PRO_5004190732" evidence="2">
    <location>
        <begin position="21"/>
        <end position="604"/>
    </location>
</feature>
<sequence length="604" mass="61231">MDRFRRLLFILLTFTGVALAAVGSSTTTTLSITSAGAPVAYVSAPSTIKLTATVKSSALAVFPGLVKFCDKSINATCSGNAFLGTAQLTSSGKASLATRFGYGAHSLQAIFVGTRFYFSSQSSAASFSQKWKTGASLSHVNSVAGAKPGTFDLSVTLTGLQAAALPAAPTGSISFLDASNGNAVVATAPLGGGAGGTLTVRQTDQPLVGAMPWSAMTADFNNDGIPDVAVHNGEGTLSILLGNGDGTFQPQAKISGTFIPEPQALAIADFNSDGNADLAYATTVGVSGGYSILFGNGNGTFQAPVTTPLPGGGTWGLAAADFNRDGIPDLFALPLGPSGTPIPSGFMILIGNGDGSFVSSTQHPEMGLVMSFATADFNGDGITDLVVGYGTFGNTQLGVLLGNGDGTFQAPASPVALGNSYRFATADLNHDGKLDLVVAGAQSASGYYGAYSLLGNGDGSFQTPVAIDTTSVFPASLADFNFDGIPDVVIGHTDYHGSIEVRLGNGDGSFRAGVTLPTGAYPVQLPIVDLNGDGKPDILVINQGSNNSHPERLNVLLDWWGNPSSVTASSVTITGAGTHNIKASFAGDTNYRQSTSATTAVTVP</sequence>
<dbReference type="RefSeq" id="WP_011525506.1">
    <property type="nucleotide sequence ID" value="NC_008009.1"/>
</dbReference>
<dbReference type="Gene3D" id="2.60.40.10">
    <property type="entry name" value="Immunoglobulins"/>
    <property type="match status" value="2"/>
</dbReference>
<feature type="domain" description="Bacterial Ig-like" evidence="3">
    <location>
        <begin position="44"/>
        <end position="127"/>
    </location>
</feature>
<evidence type="ECO:0000256" key="1">
    <source>
        <dbReference type="ARBA" id="ARBA00022729"/>
    </source>
</evidence>
<dbReference type="Pfam" id="PF16640">
    <property type="entry name" value="Big_3_5"/>
    <property type="match status" value="1"/>
</dbReference>
<dbReference type="GO" id="GO:0007229">
    <property type="term" value="P:integrin-mediated signaling pathway"/>
    <property type="evidence" value="ECO:0007669"/>
    <property type="project" value="UniProtKB-KW"/>
</dbReference>
<dbReference type="InterPro" id="IPR032109">
    <property type="entry name" value="Big_3_5"/>
</dbReference>
<dbReference type="OrthoDB" id="1488578at2"/>
<feature type="signal peptide" evidence="2">
    <location>
        <begin position="1"/>
        <end position="20"/>
    </location>
</feature>
<dbReference type="PANTHER" id="PTHR46580">
    <property type="entry name" value="SENSOR KINASE-RELATED"/>
    <property type="match status" value="1"/>
</dbReference>
<dbReference type="Proteomes" id="UP000002432">
    <property type="component" value="Chromosome"/>
</dbReference>
<dbReference type="InterPro" id="IPR013517">
    <property type="entry name" value="FG-GAP"/>
</dbReference>
<evidence type="ECO:0000259" key="3">
    <source>
        <dbReference type="Pfam" id="PF16640"/>
    </source>
</evidence>
<dbReference type="EMBL" id="CP000360">
    <property type="protein sequence ID" value="ABF43710.1"/>
    <property type="molecule type" value="Genomic_DNA"/>
</dbReference>
<keyword evidence="1 2" id="KW-0732">Signal</keyword>
<keyword evidence="4" id="KW-0401">Integrin</keyword>